<dbReference type="AlphaFoldDB" id="A0A4Q1C9Y1"/>
<organism evidence="1 2">
    <name type="scientific">Oleiharenicola lentus</name>
    <dbReference type="NCBI Taxonomy" id="2508720"/>
    <lineage>
        <taxon>Bacteria</taxon>
        <taxon>Pseudomonadati</taxon>
        <taxon>Verrucomicrobiota</taxon>
        <taxon>Opitutia</taxon>
        <taxon>Opitutales</taxon>
        <taxon>Opitutaceae</taxon>
        <taxon>Oleiharenicola</taxon>
    </lineage>
</organism>
<gene>
    <name evidence="1" type="ORF">ESB00_08110</name>
</gene>
<protein>
    <submittedName>
        <fullName evidence="1">Uncharacterized protein</fullName>
    </submittedName>
</protein>
<evidence type="ECO:0000313" key="1">
    <source>
        <dbReference type="EMBL" id="RXK55835.1"/>
    </source>
</evidence>
<dbReference type="EMBL" id="SDHX01000001">
    <property type="protein sequence ID" value="RXK55835.1"/>
    <property type="molecule type" value="Genomic_DNA"/>
</dbReference>
<comment type="caution">
    <text evidence="1">The sequence shown here is derived from an EMBL/GenBank/DDBJ whole genome shotgun (WGS) entry which is preliminary data.</text>
</comment>
<dbReference type="RefSeq" id="WP_129047201.1">
    <property type="nucleotide sequence ID" value="NZ_SDHX01000001.1"/>
</dbReference>
<name>A0A4Q1C9Y1_9BACT</name>
<sequence length="99" mass="11244">MKAEANFLRHLNTRGYFGGGSFDPQPVFEAARQHLDIDVTSVEENERLTTVINRLVDDGILRVEYSQDPTLHPKDQLDHWRLLLTATGLAEIDGDVKRV</sequence>
<keyword evidence="2" id="KW-1185">Reference proteome</keyword>
<dbReference type="Proteomes" id="UP000290218">
    <property type="component" value="Unassembled WGS sequence"/>
</dbReference>
<proteinExistence type="predicted"/>
<evidence type="ECO:0000313" key="2">
    <source>
        <dbReference type="Proteomes" id="UP000290218"/>
    </source>
</evidence>
<reference evidence="1 2" key="1">
    <citation type="submission" date="2019-01" db="EMBL/GenBank/DDBJ databases">
        <title>Lacunisphaera sp. strain TWA-58.</title>
        <authorList>
            <person name="Chen W.-M."/>
        </authorList>
    </citation>
    <scope>NUCLEOTIDE SEQUENCE [LARGE SCALE GENOMIC DNA]</scope>
    <source>
        <strain evidence="1 2">TWA-58</strain>
    </source>
</reference>
<accession>A0A4Q1C9Y1</accession>